<dbReference type="EMBL" id="CAJOBA010000356">
    <property type="protein sequence ID" value="CAF3525624.1"/>
    <property type="molecule type" value="Genomic_DNA"/>
</dbReference>
<dbReference type="Proteomes" id="UP000682733">
    <property type="component" value="Unassembled WGS sequence"/>
</dbReference>
<dbReference type="PANTHER" id="PTHR46579:SF1">
    <property type="entry name" value="F5_8 TYPE C DOMAIN-CONTAINING PROTEIN"/>
    <property type="match status" value="1"/>
</dbReference>
<dbReference type="AlphaFoldDB" id="A0A8S2GJ48"/>
<dbReference type="PANTHER" id="PTHR46579">
    <property type="entry name" value="F5/8 TYPE C DOMAIN-CONTAINING PROTEIN-RELATED"/>
    <property type="match status" value="1"/>
</dbReference>
<name>A0A8S2GJ48_9BILA</name>
<evidence type="ECO:0000313" key="3">
    <source>
        <dbReference type="Proteomes" id="UP000682733"/>
    </source>
</evidence>
<sequence>MSSKRLLYNHRKRKLKVECAYLEEMENKAKRNTAFQCAPSSSYKIHDTSHNHILSQRISETLNELPVQQRFQPHNIILLALWANDVNVSRCLLQEIFRVVCIQLLQLEAGVRVASYSGEDWSFSTQKSEFATAFNKIHVPTSVYKQCRPLTDGIKHKASELRTFLLVYFPILETFLDDVYFDHFLLLVNAIYVLSDVQHLTHILIKEMQQLLLSFVENFPLLYGENHVKPVIEDLAHLAQQCDMFGPIVNYDAFGFEAINGFFHDMINGNRNIDKEIANAWLFYLQAVTAHTIYSYKSTEIAAFNENLLHGPTFHARFNMFGVVCGSIYKVTTLNDACVNQVLAFDDKAEYVKYCYFHESLIRSASTAKKEKQFRDTVVQLFHNNIKQVYFINLVFLSNCVWYILGTPLKIQAPSVHYQNLKNVVAFGDFEGEPEIIPLNNVIERLAVVEKTDKKLFVRLPCFTSYS</sequence>
<reference evidence="2" key="1">
    <citation type="submission" date="2021-02" db="EMBL/GenBank/DDBJ databases">
        <authorList>
            <person name="Nowell W R."/>
        </authorList>
    </citation>
    <scope>NUCLEOTIDE SEQUENCE</scope>
</reference>
<accession>A0A8S2GJ48</accession>
<dbReference type="Proteomes" id="UP000677228">
    <property type="component" value="Unassembled WGS sequence"/>
</dbReference>
<gene>
    <name evidence="1" type="ORF">OVA965_LOCUS1806</name>
    <name evidence="2" type="ORF">TMI583_LOCUS1806</name>
</gene>
<evidence type="ECO:0000313" key="1">
    <source>
        <dbReference type="EMBL" id="CAF0747361.1"/>
    </source>
</evidence>
<organism evidence="2 3">
    <name type="scientific">Didymodactylos carnosus</name>
    <dbReference type="NCBI Taxonomy" id="1234261"/>
    <lineage>
        <taxon>Eukaryota</taxon>
        <taxon>Metazoa</taxon>
        <taxon>Spiralia</taxon>
        <taxon>Gnathifera</taxon>
        <taxon>Rotifera</taxon>
        <taxon>Eurotatoria</taxon>
        <taxon>Bdelloidea</taxon>
        <taxon>Philodinida</taxon>
        <taxon>Philodinidae</taxon>
        <taxon>Didymodactylos</taxon>
    </lineage>
</organism>
<dbReference type="EMBL" id="CAJNOK010000356">
    <property type="protein sequence ID" value="CAF0747361.1"/>
    <property type="molecule type" value="Genomic_DNA"/>
</dbReference>
<protein>
    <submittedName>
        <fullName evidence="2">Uncharacterized protein</fullName>
    </submittedName>
</protein>
<evidence type="ECO:0000313" key="2">
    <source>
        <dbReference type="EMBL" id="CAF3525624.1"/>
    </source>
</evidence>
<proteinExistence type="predicted"/>
<comment type="caution">
    <text evidence="2">The sequence shown here is derived from an EMBL/GenBank/DDBJ whole genome shotgun (WGS) entry which is preliminary data.</text>
</comment>